<gene>
    <name evidence="1" type="ORF">H5410_030933</name>
</gene>
<protein>
    <submittedName>
        <fullName evidence="1">Uncharacterized protein</fullName>
    </submittedName>
</protein>
<dbReference type="EMBL" id="JACXVP010000006">
    <property type="protein sequence ID" value="KAG5599563.1"/>
    <property type="molecule type" value="Genomic_DNA"/>
</dbReference>
<comment type="caution">
    <text evidence="1">The sequence shown here is derived from an EMBL/GenBank/DDBJ whole genome shotgun (WGS) entry which is preliminary data.</text>
</comment>
<proteinExistence type="predicted"/>
<dbReference type="Proteomes" id="UP000824120">
    <property type="component" value="Chromosome 6"/>
</dbReference>
<name>A0A9J5YFP3_SOLCO</name>
<organism evidence="1 2">
    <name type="scientific">Solanum commersonii</name>
    <name type="common">Commerson's wild potato</name>
    <name type="synonym">Commerson's nightshade</name>
    <dbReference type="NCBI Taxonomy" id="4109"/>
    <lineage>
        <taxon>Eukaryota</taxon>
        <taxon>Viridiplantae</taxon>
        <taxon>Streptophyta</taxon>
        <taxon>Embryophyta</taxon>
        <taxon>Tracheophyta</taxon>
        <taxon>Spermatophyta</taxon>
        <taxon>Magnoliopsida</taxon>
        <taxon>eudicotyledons</taxon>
        <taxon>Gunneridae</taxon>
        <taxon>Pentapetalae</taxon>
        <taxon>asterids</taxon>
        <taxon>lamiids</taxon>
        <taxon>Solanales</taxon>
        <taxon>Solanaceae</taxon>
        <taxon>Solanoideae</taxon>
        <taxon>Solaneae</taxon>
        <taxon>Solanum</taxon>
    </lineage>
</organism>
<evidence type="ECO:0000313" key="2">
    <source>
        <dbReference type="Proteomes" id="UP000824120"/>
    </source>
</evidence>
<dbReference type="AlphaFoldDB" id="A0A9J5YFP3"/>
<sequence>MEIEKETVTTSNPFNALTEEDTENANAIKDISITEEINTSSSVENQAIVKLVKGYITNTSQEEEFLAPLQIDIVDPTNASKQEDLLALPYSDNIVERTNKSLGKQLINEPSIRDDKLIVLFVESQQSYPMKMLHELVFHQVVNKEKSI</sequence>
<keyword evidence="2" id="KW-1185">Reference proteome</keyword>
<accession>A0A9J5YFP3</accession>
<evidence type="ECO:0000313" key="1">
    <source>
        <dbReference type="EMBL" id="KAG5599563.1"/>
    </source>
</evidence>
<reference evidence="1 2" key="1">
    <citation type="submission" date="2020-09" db="EMBL/GenBank/DDBJ databases">
        <title>De no assembly of potato wild relative species, Solanum commersonii.</title>
        <authorList>
            <person name="Cho K."/>
        </authorList>
    </citation>
    <scope>NUCLEOTIDE SEQUENCE [LARGE SCALE GENOMIC DNA]</scope>
    <source>
        <strain evidence="1">LZ3.2</strain>
        <tissue evidence="1">Leaf</tissue>
    </source>
</reference>